<keyword evidence="8" id="KW-1185">Reference proteome</keyword>
<evidence type="ECO:0000256" key="6">
    <source>
        <dbReference type="SAM" id="Phobius"/>
    </source>
</evidence>
<evidence type="ECO:0000313" key="8">
    <source>
        <dbReference type="Proteomes" id="UP001530293"/>
    </source>
</evidence>
<protein>
    <submittedName>
        <fullName evidence="7">Uncharacterized protein</fullName>
    </submittedName>
</protein>
<comment type="subcellular location">
    <subcellularLocation>
        <location evidence="1">Membrane</location>
        <topology evidence="1">Multi-pass membrane protein</topology>
    </subcellularLocation>
</comment>
<dbReference type="SMART" id="SM01417">
    <property type="entry name" value="Solute_trans_a"/>
    <property type="match status" value="1"/>
</dbReference>
<evidence type="ECO:0000256" key="4">
    <source>
        <dbReference type="ARBA" id="ARBA00023136"/>
    </source>
</evidence>
<dbReference type="PANTHER" id="PTHR23423">
    <property type="entry name" value="ORGANIC SOLUTE TRANSPORTER-RELATED"/>
    <property type="match status" value="1"/>
</dbReference>
<keyword evidence="3 6" id="KW-1133">Transmembrane helix</keyword>
<feature type="transmembrane region" description="Helical" evidence="6">
    <location>
        <begin position="180"/>
        <end position="198"/>
    </location>
</feature>
<organism evidence="7 8">
    <name type="scientific">Discostella pseudostelligera</name>
    <dbReference type="NCBI Taxonomy" id="259834"/>
    <lineage>
        <taxon>Eukaryota</taxon>
        <taxon>Sar</taxon>
        <taxon>Stramenopiles</taxon>
        <taxon>Ochrophyta</taxon>
        <taxon>Bacillariophyta</taxon>
        <taxon>Coscinodiscophyceae</taxon>
        <taxon>Thalassiosirophycidae</taxon>
        <taxon>Stephanodiscales</taxon>
        <taxon>Stephanodiscaceae</taxon>
        <taxon>Discostella</taxon>
    </lineage>
</organism>
<dbReference type="InterPro" id="IPR005178">
    <property type="entry name" value="Ostalpha/TMEM184C"/>
</dbReference>
<reference evidence="7 8" key="1">
    <citation type="submission" date="2024-10" db="EMBL/GenBank/DDBJ databases">
        <title>Updated reference genomes for cyclostephanoid diatoms.</title>
        <authorList>
            <person name="Roberts W.R."/>
            <person name="Alverson A.J."/>
        </authorList>
    </citation>
    <scope>NUCLEOTIDE SEQUENCE [LARGE SCALE GENOMIC DNA]</scope>
    <source>
        <strain evidence="7 8">AJA232-27</strain>
    </source>
</reference>
<keyword evidence="4 6" id="KW-0472">Membrane</keyword>
<evidence type="ECO:0000256" key="5">
    <source>
        <dbReference type="SAM" id="MobiDB-lite"/>
    </source>
</evidence>
<proteinExistence type="predicted"/>
<evidence type="ECO:0000313" key="7">
    <source>
        <dbReference type="EMBL" id="KAL3759512.1"/>
    </source>
</evidence>
<dbReference type="Pfam" id="PF03619">
    <property type="entry name" value="Solute_trans_a"/>
    <property type="match status" value="1"/>
</dbReference>
<evidence type="ECO:0000256" key="1">
    <source>
        <dbReference type="ARBA" id="ARBA00004141"/>
    </source>
</evidence>
<evidence type="ECO:0000256" key="2">
    <source>
        <dbReference type="ARBA" id="ARBA00022692"/>
    </source>
</evidence>
<dbReference type="EMBL" id="JALLBG020000200">
    <property type="protein sequence ID" value="KAL3759512.1"/>
    <property type="molecule type" value="Genomic_DNA"/>
</dbReference>
<comment type="caution">
    <text evidence="7">The sequence shown here is derived from an EMBL/GenBank/DDBJ whole genome shotgun (WGS) entry which is preliminary data.</text>
</comment>
<dbReference type="AlphaFoldDB" id="A0ABD3M7E1"/>
<sequence>MNSLIPTFILFILLVASITTTVVIFNSSLDSLRISYQSDIAKINEHINNVQSAQSNFNQQVSTLKKMLTASLNATDEYFSNFTDTVDEAKESINQDMATVQDIQQNQSVWMAVQFAGMFTILVILVSGYHVSQHLRHMHLPVVQRKIMAVLWMTPIYSISSWLSLVFVNAEPYLAVIREFYESYCVYMFLSFLIAVLGRGDRRAVVTMLELKAGELSKPDRCCCCFSCCRCSRRRNSLTKEDGTSGGQKMTNNNPMASRDEYGSYITADRMKAEAVLDQCQMYAMQFVLLRPVTAIGWLVSNQLVEPKKFLDPTTPQLYIAIVTNVSIFFAFRGLVRFYHATRSNLEWCNPWPKFLCIKGVVFMTFWQKMVLSLVVNLGYSDKFDSQEAANDFVVQAQNFLICLEMLFSAVAHCFVFTPDEWADGYREREEQRQGRVPVHSFGDSVALGDFINDVKIVMSSKRRRRKLKQLQKSGVAQSTSWDDDTGDLNLSRSSQSSGGESDDGDDYQRSINFTRSDETGESTEFEGSEFNGSLARIEKFIDEHTPNSGGRNEVV</sequence>
<keyword evidence="2 6" id="KW-0812">Transmembrane</keyword>
<dbReference type="GO" id="GO:0016020">
    <property type="term" value="C:membrane"/>
    <property type="evidence" value="ECO:0007669"/>
    <property type="project" value="UniProtKB-SubCell"/>
</dbReference>
<accession>A0ABD3M7E1</accession>
<dbReference type="Proteomes" id="UP001530293">
    <property type="component" value="Unassembled WGS sequence"/>
</dbReference>
<feature type="transmembrane region" description="Helical" evidence="6">
    <location>
        <begin position="109"/>
        <end position="129"/>
    </location>
</feature>
<feature type="compositionally biased region" description="Low complexity" evidence="5">
    <location>
        <begin position="488"/>
        <end position="500"/>
    </location>
</feature>
<feature type="region of interest" description="Disordered" evidence="5">
    <location>
        <begin position="469"/>
        <end position="532"/>
    </location>
</feature>
<name>A0ABD3M7E1_9STRA</name>
<evidence type="ECO:0000256" key="3">
    <source>
        <dbReference type="ARBA" id="ARBA00022989"/>
    </source>
</evidence>
<feature type="transmembrane region" description="Helical" evidence="6">
    <location>
        <begin position="149"/>
        <end position="168"/>
    </location>
</feature>
<gene>
    <name evidence="7" type="ORF">ACHAWU_000811</name>
</gene>